<dbReference type="RefSeq" id="WP_346162213.1">
    <property type="nucleotide sequence ID" value="NZ_BAAAOQ010000003.1"/>
</dbReference>
<evidence type="ECO:0000313" key="2">
    <source>
        <dbReference type="EMBL" id="GAA2192809.1"/>
    </source>
</evidence>
<evidence type="ECO:0000256" key="1">
    <source>
        <dbReference type="SAM" id="MobiDB-lite"/>
    </source>
</evidence>
<feature type="region of interest" description="Disordered" evidence="1">
    <location>
        <begin position="1"/>
        <end position="24"/>
    </location>
</feature>
<evidence type="ECO:0008006" key="4">
    <source>
        <dbReference type="Google" id="ProtNLM"/>
    </source>
</evidence>
<reference evidence="3" key="1">
    <citation type="journal article" date="2019" name="Int. J. Syst. Evol. Microbiol.">
        <title>The Global Catalogue of Microorganisms (GCM) 10K type strain sequencing project: providing services to taxonomists for standard genome sequencing and annotation.</title>
        <authorList>
            <consortium name="The Broad Institute Genomics Platform"/>
            <consortium name="The Broad Institute Genome Sequencing Center for Infectious Disease"/>
            <person name="Wu L."/>
            <person name="Ma J."/>
        </authorList>
    </citation>
    <scope>NUCLEOTIDE SEQUENCE [LARGE SCALE GENOMIC DNA]</scope>
    <source>
        <strain evidence="3">JCM 14924</strain>
    </source>
</reference>
<protein>
    <recommendedName>
        <fullName evidence="4">HTH cro/C1-type domain-containing protein</fullName>
    </recommendedName>
</protein>
<gene>
    <name evidence="2" type="ORF">GCM10009787_12010</name>
</gene>
<keyword evidence="3" id="KW-1185">Reference proteome</keyword>
<dbReference type="Proteomes" id="UP001501391">
    <property type="component" value="Unassembled WGS sequence"/>
</dbReference>
<proteinExistence type="predicted"/>
<dbReference type="SUPFAM" id="SSF47413">
    <property type="entry name" value="lambda repressor-like DNA-binding domains"/>
    <property type="match status" value="1"/>
</dbReference>
<organism evidence="2 3">
    <name type="scientific">Streptomyces bangladeshensis</name>
    <dbReference type="NCBI Taxonomy" id="295352"/>
    <lineage>
        <taxon>Bacteria</taxon>
        <taxon>Bacillati</taxon>
        <taxon>Actinomycetota</taxon>
        <taxon>Actinomycetes</taxon>
        <taxon>Kitasatosporales</taxon>
        <taxon>Streptomycetaceae</taxon>
        <taxon>Streptomyces</taxon>
    </lineage>
</organism>
<evidence type="ECO:0000313" key="3">
    <source>
        <dbReference type="Proteomes" id="UP001501391"/>
    </source>
</evidence>
<dbReference type="EMBL" id="BAAAOQ010000003">
    <property type="protein sequence ID" value="GAA2192809.1"/>
    <property type="molecule type" value="Genomic_DNA"/>
</dbReference>
<comment type="caution">
    <text evidence="2">The sequence shown here is derived from an EMBL/GenBank/DDBJ whole genome shotgun (WGS) entry which is preliminary data.</text>
</comment>
<name>A0ABP5N840_9ACTN</name>
<accession>A0ABP5N840</accession>
<dbReference type="InterPro" id="IPR010982">
    <property type="entry name" value="Lambda_DNA-bd_dom_sf"/>
</dbReference>
<sequence length="271" mass="30150">MKTTTMPPHGTDARYKGNRTGTRPPCRCARCTRAHRQADLQRELRRQRGERNLVPIEEVLPHIQMLRASGMSQTLIARQAGVSQAVISYITTGRNKTVQTEKARRILAVQPRRFDGNAERPAVGSTRRVRALYSLGHSRADIAALSGLSKASISLLADGRWKIIDNRAATALANAYRQLVSRRGNSWKNERRAVAEGWHGPLAWDDIDDPDEQPDTDGVVHFKRPKAAIDLELVAARTSQGRSAEEIAAEIGCHKRSVVRARRRAEMEVAA</sequence>